<comment type="caution">
    <text evidence="3">The sequence shown here is derived from an EMBL/GenBank/DDBJ whole genome shotgun (WGS) entry which is preliminary data.</text>
</comment>
<feature type="domain" description="YqaJ viral recombinase" evidence="2">
    <location>
        <begin position="2"/>
        <end position="135"/>
    </location>
</feature>
<name>X1EJC0_9ZZZZ</name>
<protein>
    <recommendedName>
        <fullName evidence="2">YqaJ viral recombinase domain-containing protein</fullName>
    </recommendedName>
</protein>
<evidence type="ECO:0000313" key="3">
    <source>
        <dbReference type="EMBL" id="GAH17219.1"/>
    </source>
</evidence>
<dbReference type="SUPFAM" id="SSF52980">
    <property type="entry name" value="Restriction endonuclease-like"/>
    <property type="match status" value="1"/>
</dbReference>
<dbReference type="InterPro" id="IPR019080">
    <property type="entry name" value="YqaJ_viral_recombinase"/>
</dbReference>
<dbReference type="AlphaFoldDB" id="X1EJC0"/>
<evidence type="ECO:0000259" key="2">
    <source>
        <dbReference type="Pfam" id="PF09588"/>
    </source>
</evidence>
<proteinExistence type="predicted"/>
<gene>
    <name evidence="3" type="ORF">S01H4_55093</name>
</gene>
<organism evidence="3">
    <name type="scientific">marine sediment metagenome</name>
    <dbReference type="NCBI Taxonomy" id="412755"/>
    <lineage>
        <taxon>unclassified sequences</taxon>
        <taxon>metagenomes</taxon>
        <taxon>ecological metagenomes</taxon>
    </lineage>
</organism>
<feature type="region of interest" description="Disordered" evidence="1">
    <location>
        <begin position="1"/>
        <end position="21"/>
    </location>
</feature>
<dbReference type="InterPro" id="IPR011604">
    <property type="entry name" value="PDDEXK-like_dom_sf"/>
</dbReference>
<dbReference type="Pfam" id="PF09588">
    <property type="entry name" value="YqaJ"/>
    <property type="match status" value="1"/>
</dbReference>
<reference evidence="3" key="1">
    <citation type="journal article" date="2014" name="Front. Microbiol.">
        <title>High frequency of phylogenetically diverse reductive dehalogenase-homologous genes in deep subseafloor sedimentary metagenomes.</title>
        <authorList>
            <person name="Kawai M."/>
            <person name="Futagami T."/>
            <person name="Toyoda A."/>
            <person name="Takaki Y."/>
            <person name="Nishi S."/>
            <person name="Hori S."/>
            <person name="Arai W."/>
            <person name="Tsubouchi T."/>
            <person name="Morono Y."/>
            <person name="Uchiyama I."/>
            <person name="Ito T."/>
            <person name="Fujiyama A."/>
            <person name="Inagaki F."/>
            <person name="Takami H."/>
        </authorList>
    </citation>
    <scope>NUCLEOTIDE SEQUENCE</scope>
    <source>
        <strain evidence="3">Expedition CK06-06</strain>
    </source>
</reference>
<feature type="non-terminal residue" evidence="3">
    <location>
        <position position="1"/>
    </location>
</feature>
<sequence>PGKMTGSQASKLVTPTGRPSTQYRGEISRIIAEHKGWQSPEKIKPTYWMERGVNMEAEARRWFAVEVGAVEECGFIEDDNGMFGFSPDAYIIHTEQHIPIELKCPKPSTHIQYVIGGELPTEHAAQCHFSLAVTAAPYMYFMSYSPEIEPLLIVVEANDYTETMHHQMGKYTDEFQSAYKRITGIDYGKM</sequence>
<dbReference type="Gene3D" id="3.90.320.10">
    <property type="match status" value="1"/>
</dbReference>
<dbReference type="InterPro" id="IPR011335">
    <property type="entry name" value="Restrct_endonuc-II-like"/>
</dbReference>
<evidence type="ECO:0000256" key="1">
    <source>
        <dbReference type="SAM" id="MobiDB-lite"/>
    </source>
</evidence>
<dbReference type="EMBL" id="BART01031762">
    <property type="protein sequence ID" value="GAH17219.1"/>
    <property type="molecule type" value="Genomic_DNA"/>
</dbReference>
<accession>X1EJC0</accession>